<accession>A0A915JS01</accession>
<dbReference type="Proteomes" id="UP000887565">
    <property type="component" value="Unplaced"/>
</dbReference>
<evidence type="ECO:0000313" key="1">
    <source>
        <dbReference type="Proteomes" id="UP000887565"/>
    </source>
</evidence>
<name>A0A915JS01_ROMCU</name>
<organism evidence="1 2">
    <name type="scientific">Romanomermis culicivorax</name>
    <name type="common">Nematode worm</name>
    <dbReference type="NCBI Taxonomy" id="13658"/>
    <lineage>
        <taxon>Eukaryota</taxon>
        <taxon>Metazoa</taxon>
        <taxon>Ecdysozoa</taxon>
        <taxon>Nematoda</taxon>
        <taxon>Enoplea</taxon>
        <taxon>Dorylaimia</taxon>
        <taxon>Mermithida</taxon>
        <taxon>Mermithoidea</taxon>
        <taxon>Mermithidae</taxon>
        <taxon>Romanomermis</taxon>
    </lineage>
</organism>
<reference evidence="2" key="1">
    <citation type="submission" date="2022-11" db="UniProtKB">
        <authorList>
            <consortium name="WormBaseParasite"/>
        </authorList>
    </citation>
    <scope>IDENTIFICATION</scope>
</reference>
<sequence length="124" mass="13943">MDDLCSVPLRIINLWSDLDDTLCYILFGRMCLRSDVEDRMDMRMCQEVGTDYTLIIAILIEDDAFDHMFSESRLHALNCRFGKLGSDMAGIVCGMSHWGPSGNAGANNRSSHSNFFGRHHHVGS</sequence>
<dbReference type="AlphaFoldDB" id="A0A915JS01"/>
<protein>
    <submittedName>
        <fullName evidence="2">Uncharacterized protein</fullName>
    </submittedName>
</protein>
<proteinExistence type="predicted"/>
<evidence type="ECO:0000313" key="2">
    <source>
        <dbReference type="WBParaSite" id="nRc.2.0.1.t29011-RA"/>
    </source>
</evidence>
<keyword evidence="1" id="KW-1185">Reference proteome</keyword>
<dbReference type="WBParaSite" id="nRc.2.0.1.t29011-RA">
    <property type="protein sequence ID" value="nRc.2.0.1.t29011-RA"/>
    <property type="gene ID" value="nRc.2.0.1.g29011"/>
</dbReference>